<evidence type="ECO:0000313" key="3">
    <source>
        <dbReference type="Proteomes" id="UP000001627"/>
    </source>
</evidence>
<keyword evidence="1" id="KW-0812">Transmembrane</keyword>
<dbReference type="HOGENOM" id="CLU_3101364_0_0_5"/>
<evidence type="ECO:0000313" key="2">
    <source>
        <dbReference type="EMBL" id="ACT69848.1"/>
    </source>
</evidence>
<dbReference type="KEGG" id="nri:NRI_0892"/>
<accession>C6V640</accession>
<name>C6V640_NEORI</name>
<protein>
    <submittedName>
        <fullName evidence="2">Uncharacterized protein</fullName>
    </submittedName>
</protein>
<proteinExistence type="predicted"/>
<keyword evidence="1" id="KW-0472">Membrane</keyword>
<evidence type="ECO:0000256" key="1">
    <source>
        <dbReference type="SAM" id="Phobius"/>
    </source>
</evidence>
<dbReference type="EMBL" id="CP001431">
    <property type="protein sequence ID" value="ACT69848.1"/>
    <property type="molecule type" value="Genomic_DNA"/>
</dbReference>
<dbReference type="Proteomes" id="UP000001627">
    <property type="component" value="Chromosome"/>
</dbReference>
<sequence length="51" mass="5827">MALCSLPEQIGDLKYDVTIPLIAYVLMLIVHVFGKVKDELERLFLLETTSF</sequence>
<dbReference type="RefSeq" id="WP_015816727.1">
    <property type="nucleotide sequence ID" value="NC_013009.1"/>
</dbReference>
<feature type="transmembrane region" description="Helical" evidence="1">
    <location>
        <begin position="17"/>
        <end position="34"/>
    </location>
</feature>
<gene>
    <name evidence="2" type="ordered locus">NRI_0892</name>
</gene>
<reference evidence="2 3" key="1">
    <citation type="journal article" date="2009" name="Nucleic Acids Res.">
        <title>Analysis of complete genome sequence of Neorickettsia risticii: causative agent of Potomac horse fever.</title>
        <authorList>
            <person name="Lin M."/>
            <person name="Zhang C."/>
            <person name="Gibson K."/>
            <person name="Rikihisa Y."/>
        </authorList>
    </citation>
    <scope>NUCLEOTIDE SEQUENCE [LARGE SCALE GENOMIC DNA]</scope>
    <source>
        <strain evidence="2 3">Illinois</strain>
    </source>
</reference>
<dbReference type="AlphaFoldDB" id="C6V640"/>
<organism evidence="2 3">
    <name type="scientific">Neorickettsia risticii (strain Illinois)</name>
    <dbReference type="NCBI Taxonomy" id="434131"/>
    <lineage>
        <taxon>Bacteria</taxon>
        <taxon>Pseudomonadati</taxon>
        <taxon>Pseudomonadota</taxon>
        <taxon>Alphaproteobacteria</taxon>
        <taxon>Rickettsiales</taxon>
        <taxon>Anaplasmataceae</taxon>
        <taxon>Neorickettsia</taxon>
    </lineage>
</organism>
<keyword evidence="3" id="KW-1185">Reference proteome</keyword>
<keyword evidence="1" id="KW-1133">Transmembrane helix</keyword>